<evidence type="ECO:0000313" key="2">
    <source>
        <dbReference type="EMBL" id="MBM9507687.1"/>
    </source>
</evidence>
<keyword evidence="1" id="KW-1133">Transmembrane helix</keyword>
<keyword evidence="1" id="KW-0472">Membrane</keyword>
<reference evidence="2 3" key="1">
    <citation type="submission" date="2021-01" db="EMBL/GenBank/DDBJ databases">
        <title>Streptomyces acididurans sp. nov., isolated from a peat swamp forest soil.</title>
        <authorList>
            <person name="Chantavorakit T."/>
            <person name="Duangmal K."/>
        </authorList>
    </citation>
    <scope>NUCLEOTIDE SEQUENCE [LARGE SCALE GENOMIC DNA]</scope>
    <source>
        <strain evidence="2 3">KK5PA1</strain>
    </source>
</reference>
<feature type="transmembrane region" description="Helical" evidence="1">
    <location>
        <begin position="32"/>
        <end position="53"/>
    </location>
</feature>
<dbReference type="RefSeq" id="WP_205359560.1">
    <property type="nucleotide sequence ID" value="NZ_JADKYB010000014.1"/>
</dbReference>
<dbReference type="EMBL" id="JADKYB010000014">
    <property type="protein sequence ID" value="MBM9507687.1"/>
    <property type="molecule type" value="Genomic_DNA"/>
</dbReference>
<evidence type="ECO:0000256" key="1">
    <source>
        <dbReference type="SAM" id="Phobius"/>
    </source>
</evidence>
<name>A0ABS2TX75_9ACTN</name>
<proteinExistence type="predicted"/>
<accession>A0ABS2TX75</accession>
<comment type="caution">
    <text evidence="2">The sequence shown here is derived from an EMBL/GenBank/DDBJ whole genome shotgun (WGS) entry which is preliminary data.</text>
</comment>
<evidence type="ECO:0008006" key="4">
    <source>
        <dbReference type="Google" id="ProtNLM"/>
    </source>
</evidence>
<keyword evidence="1" id="KW-0812">Transmembrane</keyword>
<protein>
    <recommendedName>
        <fullName evidence="4">Integral membrane protein</fullName>
    </recommendedName>
</protein>
<evidence type="ECO:0000313" key="3">
    <source>
        <dbReference type="Proteomes" id="UP000749040"/>
    </source>
</evidence>
<feature type="transmembrane region" description="Helical" evidence="1">
    <location>
        <begin position="6"/>
        <end position="25"/>
    </location>
</feature>
<feature type="transmembrane region" description="Helical" evidence="1">
    <location>
        <begin position="59"/>
        <end position="77"/>
    </location>
</feature>
<gene>
    <name evidence="2" type="ORF">ITX44_24705</name>
</gene>
<organism evidence="2 3">
    <name type="scientific">Actinacidiphila acididurans</name>
    <dbReference type="NCBI Taxonomy" id="2784346"/>
    <lineage>
        <taxon>Bacteria</taxon>
        <taxon>Bacillati</taxon>
        <taxon>Actinomycetota</taxon>
        <taxon>Actinomycetes</taxon>
        <taxon>Kitasatosporales</taxon>
        <taxon>Streptomycetaceae</taxon>
        <taxon>Actinacidiphila</taxon>
    </lineage>
</organism>
<keyword evidence="3" id="KW-1185">Reference proteome</keyword>
<sequence length="92" mass="9428">MLVWEAIAFAALGLLAASAAARLFPLRFPFTALLLATGPAAGLLGGLVTYTVLGGGHAPYTLLAAFLTAVALTSVLARPPRKGRHARMRSAA</sequence>
<dbReference type="Proteomes" id="UP000749040">
    <property type="component" value="Unassembled WGS sequence"/>
</dbReference>